<dbReference type="RefSeq" id="WP_129060837.1">
    <property type="nucleotide sequence ID" value="NZ_NXIE01000002.1"/>
</dbReference>
<dbReference type="InterPro" id="IPR036188">
    <property type="entry name" value="FAD/NAD-bd_sf"/>
</dbReference>
<dbReference type="PANTHER" id="PTHR46313">
    <property type="match status" value="1"/>
</dbReference>
<reference evidence="1 2" key="1">
    <citation type="submission" date="2017-09" db="EMBL/GenBank/DDBJ databases">
        <title>Genomics of the genus Arcobacter.</title>
        <authorList>
            <person name="Perez-Cataluna A."/>
            <person name="Figueras M.J."/>
            <person name="Salas-Masso N."/>
        </authorList>
    </citation>
    <scope>NUCLEOTIDE SEQUENCE [LARGE SCALE GENOMIC DNA]</scope>
    <source>
        <strain evidence="1 2">F156-34</strain>
    </source>
</reference>
<sequence>MKTYDLAIVGSGMGGSMIASLNKQKDVIVFEKDTNLGGCASTFKRFGNYYNSGATTLVGYEENHPLKKIFDKANVNLDLKKSDIAIRILQNGKTIDRVKDFEKFLSQIDKAYPNKNNRVFWQIIKQLDEKFWKLKNVYYSKYSLSSYIKTIKSVSEIFLTFKFDLFKTARGFIKDTLGDISKEYQDFIDSQLLITLQTTSKDISLLSLALGLAYPFHDVFYVNGGMGSIFDELLKEVETHNKEEVKSIIKQNDIYLLKTRKGEYKAKNVILNSTIYDSSKLFEDEKIKSYYNKFSFNDQSAFVIHMTINKKENLLHHYQIILENEIPNALSNSYFVSLSSIDDNKMSENGISITISTHTKARFWSNLNKDEYKRQKFITEEFIINSFLENFDNISKEDIQISFSGTAKTFNRFINRDNCGGKAITLNTLLQIPSCRTPFEGLYNVGDTVFAGQGWPGIALGVHVLKEELNG</sequence>
<gene>
    <name evidence="1" type="ORF">CP965_04230</name>
</gene>
<keyword evidence="2" id="KW-1185">Reference proteome</keyword>
<dbReference type="AlphaFoldDB" id="A0A4Q1AW36"/>
<dbReference type="PANTHER" id="PTHR46313:SF3">
    <property type="entry name" value="PROLYCOPENE ISOMERASE, CHLOROPLASTIC"/>
    <property type="match status" value="1"/>
</dbReference>
<dbReference type="GO" id="GO:0016853">
    <property type="term" value="F:isomerase activity"/>
    <property type="evidence" value="ECO:0007669"/>
    <property type="project" value="UniProtKB-KW"/>
</dbReference>
<proteinExistence type="predicted"/>
<dbReference type="OrthoDB" id="9794630at2"/>
<protein>
    <submittedName>
        <fullName evidence="1">Carotene isomerase</fullName>
    </submittedName>
</protein>
<dbReference type="Gene3D" id="3.90.660.50">
    <property type="match status" value="1"/>
</dbReference>
<dbReference type="Pfam" id="PF13450">
    <property type="entry name" value="NAD_binding_8"/>
    <property type="match status" value="1"/>
</dbReference>
<dbReference type="EMBL" id="NXIE01000002">
    <property type="protein sequence ID" value="RXK13018.1"/>
    <property type="molecule type" value="Genomic_DNA"/>
</dbReference>
<dbReference type="GO" id="GO:0016116">
    <property type="term" value="P:carotenoid metabolic process"/>
    <property type="evidence" value="ECO:0007669"/>
    <property type="project" value="InterPro"/>
</dbReference>
<dbReference type="Proteomes" id="UP000289718">
    <property type="component" value="Unassembled WGS sequence"/>
</dbReference>
<keyword evidence="1" id="KW-0413">Isomerase</keyword>
<name>A0A4Q1AW36_9BACT</name>
<evidence type="ECO:0000313" key="1">
    <source>
        <dbReference type="EMBL" id="RXK13018.1"/>
    </source>
</evidence>
<evidence type="ECO:0000313" key="2">
    <source>
        <dbReference type="Proteomes" id="UP000289718"/>
    </source>
</evidence>
<dbReference type="InterPro" id="IPR045892">
    <property type="entry name" value="CrtISO-like"/>
</dbReference>
<comment type="caution">
    <text evidence="1">The sequence shown here is derived from an EMBL/GenBank/DDBJ whole genome shotgun (WGS) entry which is preliminary data.</text>
</comment>
<accession>A0A4Q1AW36</accession>
<dbReference type="SUPFAM" id="SSF51905">
    <property type="entry name" value="FAD/NAD(P)-binding domain"/>
    <property type="match status" value="1"/>
</dbReference>
<organism evidence="1 2">
    <name type="scientific">Halarcobacter mediterraneus</name>
    <dbReference type="NCBI Taxonomy" id="2023153"/>
    <lineage>
        <taxon>Bacteria</taxon>
        <taxon>Pseudomonadati</taxon>
        <taxon>Campylobacterota</taxon>
        <taxon>Epsilonproteobacteria</taxon>
        <taxon>Campylobacterales</taxon>
        <taxon>Arcobacteraceae</taxon>
        <taxon>Halarcobacter</taxon>
    </lineage>
</organism>
<dbReference type="Gene3D" id="3.50.50.60">
    <property type="entry name" value="FAD/NAD(P)-binding domain"/>
    <property type="match status" value="2"/>
</dbReference>